<evidence type="ECO:0000256" key="6">
    <source>
        <dbReference type="ARBA" id="ARBA00022884"/>
    </source>
</evidence>
<proteinExistence type="inferred from homology"/>
<dbReference type="Pfam" id="PF02005">
    <property type="entry name" value="TRM"/>
    <property type="match status" value="1"/>
</dbReference>
<keyword evidence="2 9" id="KW-0489">Methyltransferase</keyword>
<dbReference type="AlphaFoldDB" id="A0A7S0LH64"/>
<dbReference type="GO" id="GO:0000049">
    <property type="term" value="F:tRNA binding"/>
    <property type="evidence" value="ECO:0007669"/>
    <property type="project" value="UniProtKB-UniRule"/>
</dbReference>
<keyword evidence="5 9" id="KW-0819">tRNA processing</keyword>
<dbReference type="Gene3D" id="3.30.56.70">
    <property type="entry name" value="N2,N2-dimethylguanosine tRNA methyltransferase, C-terminal domain"/>
    <property type="match status" value="1"/>
</dbReference>
<evidence type="ECO:0000256" key="2">
    <source>
        <dbReference type="ARBA" id="ARBA00022603"/>
    </source>
</evidence>
<feature type="region of interest" description="Disordered" evidence="10">
    <location>
        <begin position="548"/>
        <end position="573"/>
    </location>
</feature>
<evidence type="ECO:0000256" key="8">
    <source>
        <dbReference type="ARBA" id="ARBA00051897"/>
    </source>
</evidence>
<gene>
    <name evidence="11" type="ORF">CPEL01642_LOCUS15814</name>
</gene>
<dbReference type="Gene3D" id="3.40.50.150">
    <property type="entry name" value="Vaccinia Virus protein VP39"/>
    <property type="match status" value="1"/>
</dbReference>
<dbReference type="InterPro" id="IPR042296">
    <property type="entry name" value="tRNA_met_Trm1_C"/>
</dbReference>
<evidence type="ECO:0000256" key="3">
    <source>
        <dbReference type="ARBA" id="ARBA00022679"/>
    </source>
</evidence>
<keyword evidence="4 9" id="KW-0949">S-adenosyl-L-methionine</keyword>
<dbReference type="GO" id="GO:0002940">
    <property type="term" value="P:tRNA N2-guanine methylation"/>
    <property type="evidence" value="ECO:0007669"/>
    <property type="project" value="TreeGrafter"/>
</dbReference>
<name>A0A7S0LH64_9EUKA</name>
<accession>A0A7S0LH64</accession>
<evidence type="ECO:0000256" key="1">
    <source>
        <dbReference type="ARBA" id="ARBA00022555"/>
    </source>
</evidence>
<dbReference type="NCBIfam" id="TIGR00308">
    <property type="entry name" value="TRM1"/>
    <property type="match status" value="1"/>
</dbReference>
<keyword evidence="6 9" id="KW-0694">RNA-binding</keyword>
<evidence type="ECO:0000256" key="4">
    <source>
        <dbReference type="ARBA" id="ARBA00022691"/>
    </source>
</evidence>
<dbReference type="EMBL" id="HBEY01033157">
    <property type="protein sequence ID" value="CAD8612434.1"/>
    <property type="molecule type" value="Transcribed_RNA"/>
</dbReference>
<dbReference type="InterPro" id="IPR002905">
    <property type="entry name" value="Trm1"/>
</dbReference>
<dbReference type="PANTHER" id="PTHR10631:SF3">
    <property type="entry name" value="TRNA (GUANINE(26)-N(2))-DIMETHYLTRANSFERASE"/>
    <property type="match status" value="1"/>
</dbReference>
<dbReference type="InterPro" id="IPR029063">
    <property type="entry name" value="SAM-dependent_MTases_sf"/>
</dbReference>
<comment type="catalytic activity">
    <reaction evidence="8">
        <text>guanosine(26) in tRNA + 2 S-adenosyl-L-methionine = N(2)-dimethylguanosine(26) in tRNA + 2 S-adenosyl-L-homocysteine + 2 H(+)</text>
        <dbReference type="Rhea" id="RHEA:43140"/>
        <dbReference type="Rhea" id="RHEA-COMP:10359"/>
        <dbReference type="Rhea" id="RHEA-COMP:10360"/>
        <dbReference type="ChEBI" id="CHEBI:15378"/>
        <dbReference type="ChEBI" id="CHEBI:57856"/>
        <dbReference type="ChEBI" id="CHEBI:59789"/>
        <dbReference type="ChEBI" id="CHEBI:74269"/>
        <dbReference type="ChEBI" id="CHEBI:74513"/>
        <dbReference type="EC" id="2.1.1.216"/>
    </reaction>
</comment>
<evidence type="ECO:0000256" key="9">
    <source>
        <dbReference type="PROSITE-ProRule" id="PRU00958"/>
    </source>
</evidence>
<dbReference type="SUPFAM" id="SSF53335">
    <property type="entry name" value="S-adenosyl-L-methionine-dependent methyltransferases"/>
    <property type="match status" value="1"/>
</dbReference>
<feature type="region of interest" description="Disordered" evidence="10">
    <location>
        <begin position="605"/>
        <end position="701"/>
    </location>
</feature>
<comment type="similarity">
    <text evidence="9">Belongs to the class I-like SAM-binding methyltransferase superfamily. Trm1 family.</text>
</comment>
<evidence type="ECO:0000256" key="10">
    <source>
        <dbReference type="SAM" id="MobiDB-lite"/>
    </source>
</evidence>
<dbReference type="PROSITE" id="PS51626">
    <property type="entry name" value="SAM_MT_TRM1"/>
    <property type="match status" value="1"/>
</dbReference>
<keyword evidence="3 9" id="KW-0808">Transferase</keyword>
<dbReference type="EC" id="2.1.1.216" evidence="7"/>
<reference evidence="11" key="1">
    <citation type="submission" date="2021-01" db="EMBL/GenBank/DDBJ databases">
        <authorList>
            <person name="Corre E."/>
            <person name="Pelletier E."/>
            <person name="Niang G."/>
            <person name="Scheremetjew M."/>
            <person name="Finn R."/>
            <person name="Kale V."/>
            <person name="Holt S."/>
            <person name="Cochrane G."/>
            <person name="Meng A."/>
            <person name="Brown T."/>
            <person name="Cohen L."/>
        </authorList>
    </citation>
    <scope>NUCLEOTIDE SEQUENCE</scope>
    <source>
        <strain evidence="11">PLY182g</strain>
    </source>
</reference>
<feature type="compositionally biased region" description="Basic residues" evidence="10">
    <location>
        <begin position="627"/>
        <end position="639"/>
    </location>
</feature>
<dbReference type="CDD" id="cd02440">
    <property type="entry name" value="AdoMet_MTases"/>
    <property type="match status" value="1"/>
</dbReference>
<evidence type="ECO:0000256" key="7">
    <source>
        <dbReference type="ARBA" id="ARBA00039099"/>
    </source>
</evidence>
<evidence type="ECO:0000256" key="5">
    <source>
        <dbReference type="ARBA" id="ARBA00022694"/>
    </source>
</evidence>
<dbReference type="GO" id="GO:0005634">
    <property type="term" value="C:nucleus"/>
    <property type="evidence" value="ECO:0007669"/>
    <property type="project" value="TreeGrafter"/>
</dbReference>
<organism evidence="11">
    <name type="scientific">Coccolithus braarudii</name>
    <dbReference type="NCBI Taxonomy" id="221442"/>
    <lineage>
        <taxon>Eukaryota</taxon>
        <taxon>Haptista</taxon>
        <taxon>Haptophyta</taxon>
        <taxon>Prymnesiophyceae</taxon>
        <taxon>Coccolithales</taxon>
        <taxon>Coccolithaceae</taxon>
        <taxon>Coccolithus</taxon>
    </lineage>
</organism>
<feature type="region of interest" description="Disordered" evidence="10">
    <location>
        <begin position="107"/>
        <end position="135"/>
    </location>
</feature>
<protein>
    <recommendedName>
        <fullName evidence="7">tRNA (guanine(26)-N(2))-dimethyltransferase</fullName>
        <ecNumber evidence="7">2.1.1.216</ecNumber>
    </recommendedName>
</protein>
<keyword evidence="1 9" id="KW-0820">tRNA-binding</keyword>
<dbReference type="GO" id="GO:0160104">
    <property type="term" value="F:tRNA (guanine(26)-N2)-dimethyltransferase activity"/>
    <property type="evidence" value="ECO:0007669"/>
    <property type="project" value="UniProtKB-EC"/>
</dbReference>
<sequence length="701" mass="74630">MASSSGGEIKVTEGLATLYFPSDKGVFYNPPQIPNRDLSVLVLRQFAEDWQKEAAEKQLQRLEKARRAEAYRSAKQVSSDSVSAAVESNPAAVAAVVAPEAAGTGVQAGGDAAVSSQKQEASRDLSSVAAPEGGADTLIEPATNVRLRVLDALSASGLRAMRYAKEVAGLTQVVANDVDPVAVDVMTRNFERNGLSEPLVVPHVGDAARYLHDCRPPHGERFEVIDLDPYGSAAPFLDSAVQAVAEGGLLMVTCTDLAVLCGSYPEACSAKYGSFPIKGKYCHEAALRIVLNCIDTHANRYGRYITPLLAVHINFYVRVFVRVYSSKSIVKLSPSKKAYLYQCSGCNAYALQPVARHFQQGNSSKIVAGTGPPVGEHCVHCGRVHHVGGPLWAAPMQDDAFVRRLCARLDKGETFDSQRRLTGMLSSVLEELPDVPLFTQLAALCATLHIGCPPTVAVMSALMRQGYRVSRSHTDPIAIKTDASFEALFDVLRCWAAEKEDKRGKGGNVDLSETSPGHAILSKVPAVQADFRPLPQVQQLLSKKGADGEKVGKFLPNPAEWGPGSRGTSHTSLNSFSADLAEKAAAARGPDAKTADGGHDEFSAVAADASASGTVRAGELGQQQRDKRARNQGRKRGRKRELAQPYVRPGEQRARTDSGGAVDVAGGAKDEPENATDDVAVDDASGKAQPIHTTDEATPSA</sequence>
<dbReference type="FunFam" id="3.30.56.70:FF:000001">
    <property type="entry name" value="tRNA (guanine(26)-N(2))-dimethyltransferase"/>
    <property type="match status" value="1"/>
</dbReference>
<evidence type="ECO:0000313" key="11">
    <source>
        <dbReference type="EMBL" id="CAD8612434.1"/>
    </source>
</evidence>
<dbReference type="PANTHER" id="PTHR10631">
    <property type="entry name" value="N 2 ,N 2 -DIMETHYLGUANOSINE TRNA METHYLTRANSFERASE"/>
    <property type="match status" value="1"/>
</dbReference>